<dbReference type="Proteomes" id="UP000244005">
    <property type="component" value="Unassembled WGS sequence"/>
</dbReference>
<dbReference type="SMART" id="SM00387">
    <property type="entry name" value="HATPase_c"/>
    <property type="match status" value="1"/>
</dbReference>
<dbReference type="EMBL" id="KZ772760">
    <property type="protein sequence ID" value="PTQ33524.1"/>
    <property type="molecule type" value="Genomic_DNA"/>
</dbReference>
<accession>A0A2R6WI51</accession>
<dbReference type="SUPFAM" id="SSF55874">
    <property type="entry name" value="ATPase domain of HSP90 chaperone/DNA topoisomerase II/histidine kinase"/>
    <property type="match status" value="1"/>
</dbReference>
<dbReference type="GO" id="GO:0010109">
    <property type="term" value="P:regulation of photosynthesis"/>
    <property type="evidence" value="ECO:0000318"/>
    <property type="project" value="GO_Central"/>
</dbReference>
<proteinExistence type="predicted"/>
<protein>
    <recommendedName>
        <fullName evidence="2">Histidine kinase/HSP90-like ATPase domain-containing protein</fullName>
    </recommendedName>
</protein>
<dbReference type="OrthoDB" id="43364at2759"/>
<dbReference type="InterPro" id="IPR003594">
    <property type="entry name" value="HATPase_dom"/>
</dbReference>
<feature type="compositionally biased region" description="Acidic residues" evidence="1">
    <location>
        <begin position="267"/>
        <end position="276"/>
    </location>
</feature>
<evidence type="ECO:0000256" key="1">
    <source>
        <dbReference type="SAM" id="MobiDB-lite"/>
    </source>
</evidence>
<evidence type="ECO:0000313" key="3">
    <source>
        <dbReference type="EMBL" id="PTQ33524.1"/>
    </source>
</evidence>
<dbReference type="OMA" id="HTKRNEI"/>
<dbReference type="PANTHER" id="PTHR48206">
    <property type="entry name" value="CHLOROPLAST SENSOR KINASE, CHLOROPLASTIC"/>
    <property type="match status" value="1"/>
</dbReference>
<organism evidence="3 4">
    <name type="scientific">Marchantia polymorpha</name>
    <name type="common">Common liverwort</name>
    <name type="synonym">Marchantia aquatica</name>
    <dbReference type="NCBI Taxonomy" id="3197"/>
    <lineage>
        <taxon>Eukaryota</taxon>
        <taxon>Viridiplantae</taxon>
        <taxon>Streptophyta</taxon>
        <taxon>Embryophyta</taxon>
        <taxon>Marchantiophyta</taxon>
        <taxon>Marchantiopsida</taxon>
        <taxon>Marchantiidae</taxon>
        <taxon>Marchantiales</taxon>
        <taxon>Marchantiaceae</taxon>
        <taxon>Marchantia</taxon>
    </lineage>
</organism>
<feature type="domain" description="Histidine kinase/HSP90-like ATPase" evidence="2">
    <location>
        <begin position="522"/>
        <end position="649"/>
    </location>
</feature>
<dbReference type="InterPro" id="IPR036890">
    <property type="entry name" value="HATPase_C_sf"/>
</dbReference>
<gene>
    <name evidence="3" type="ORF">MARPO_0088s0066</name>
</gene>
<dbReference type="Gene3D" id="3.30.565.10">
    <property type="entry name" value="Histidine kinase-like ATPase, C-terminal domain"/>
    <property type="match status" value="1"/>
</dbReference>
<dbReference type="GO" id="GO:0009507">
    <property type="term" value="C:chloroplast"/>
    <property type="evidence" value="ECO:0000318"/>
    <property type="project" value="GO_Central"/>
</dbReference>
<dbReference type="GO" id="GO:0004673">
    <property type="term" value="F:protein histidine kinase activity"/>
    <property type="evidence" value="ECO:0000318"/>
    <property type="project" value="GO_Central"/>
</dbReference>
<name>A0A2R6WI51_MARPO</name>
<feature type="region of interest" description="Disordered" evidence="1">
    <location>
        <begin position="417"/>
        <end position="469"/>
    </location>
</feature>
<evidence type="ECO:0000313" key="4">
    <source>
        <dbReference type="Proteomes" id="UP000244005"/>
    </source>
</evidence>
<evidence type="ECO:0000259" key="2">
    <source>
        <dbReference type="SMART" id="SM00387"/>
    </source>
</evidence>
<feature type="region of interest" description="Disordered" evidence="1">
    <location>
        <begin position="251"/>
        <end position="282"/>
    </location>
</feature>
<dbReference type="Gramene" id="Mp7g02210.1">
    <property type="protein sequence ID" value="Mp7g02210.1.cds"/>
    <property type="gene ID" value="Mp7g02210"/>
</dbReference>
<dbReference type="PANTHER" id="PTHR48206:SF1">
    <property type="entry name" value="CHLOROPLAST SENSOR KINASE, CHLOROPLASTIC"/>
    <property type="match status" value="1"/>
</dbReference>
<reference evidence="4" key="1">
    <citation type="journal article" date="2017" name="Cell">
        <title>Insights into land plant evolution garnered from the Marchantia polymorpha genome.</title>
        <authorList>
            <person name="Bowman J.L."/>
            <person name="Kohchi T."/>
            <person name="Yamato K.T."/>
            <person name="Jenkins J."/>
            <person name="Shu S."/>
            <person name="Ishizaki K."/>
            <person name="Yamaoka S."/>
            <person name="Nishihama R."/>
            <person name="Nakamura Y."/>
            <person name="Berger F."/>
            <person name="Adam C."/>
            <person name="Aki S.S."/>
            <person name="Althoff F."/>
            <person name="Araki T."/>
            <person name="Arteaga-Vazquez M.A."/>
            <person name="Balasubrmanian S."/>
            <person name="Barry K."/>
            <person name="Bauer D."/>
            <person name="Boehm C.R."/>
            <person name="Briginshaw L."/>
            <person name="Caballero-Perez J."/>
            <person name="Catarino B."/>
            <person name="Chen F."/>
            <person name="Chiyoda S."/>
            <person name="Chovatia M."/>
            <person name="Davies K.M."/>
            <person name="Delmans M."/>
            <person name="Demura T."/>
            <person name="Dierschke T."/>
            <person name="Dolan L."/>
            <person name="Dorantes-Acosta A.E."/>
            <person name="Eklund D.M."/>
            <person name="Florent S.N."/>
            <person name="Flores-Sandoval E."/>
            <person name="Fujiyama A."/>
            <person name="Fukuzawa H."/>
            <person name="Galik B."/>
            <person name="Grimanelli D."/>
            <person name="Grimwood J."/>
            <person name="Grossniklaus U."/>
            <person name="Hamada T."/>
            <person name="Haseloff J."/>
            <person name="Hetherington A.J."/>
            <person name="Higo A."/>
            <person name="Hirakawa Y."/>
            <person name="Hundley H.N."/>
            <person name="Ikeda Y."/>
            <person name="Inoue K."/>
            <person name="Inoue S.I."/>
            <person name="Ishida S."/>
            <person name="Jia Q."/>
            <person name="Kakita M."/>
            <person name="Kanazawa T."/>
            <person name="Kawai Y."/>
            <person name="Kawashima T."/>
            <person name="Kennedy M."/>
            <person name="Kinose K."/>
            <person name="Kinoshita T."/>
            <person name="Kohara Y."/>
            <person name="Koide E."/>
            <person name="Komatsu K."/>
            <person name="Kopischke S."/>
            <person name="Kubo M."/>
            <person name="Kyozuka J."/>
            <person name="Lagercrantz U."/>
            <person name="Lin S.S."/>
            <person name="Lindquist E."/>
            <person name="Lipzen A.M."/>
            <person name="Lu C.W."/>
            <person name="De Luna E."/>
            <person name="Martienssen R.A."/>
            <person name="Minamino N."/>
            <person name="Mizutani M."/>
            <person name="Mizutani M."/>
            <person name="Mochizuki N."/>
            <person name="Monte I."/>
            <person name="Mosher R."/>
            <person name="Nagasaki H."/>
            <person name="Nakagami H."/>
            <person name="Naramoto S."/>
            <person name="Nishitani K."/>
            <person name="Ohtani M."/>
            <person name="Okamoto T."/>
            <person name="Okumura M."/>
            <person name="Phillips J."/>
            <person name="Pollak B."/>
            <person name="Reinders A."/>
            <person name="Rovekamp M."/>
            <person name="Sano R."/>
            <person name="Sawa S."/>
            <person name="Schmid M.W."/>
            <person name="Shirakawa M."/>
            <person name="Solano R."/>
            <person name="Spunde A."/>
            <person name="Suetsugu N."/>
            <person name="Sugano S."/>
            <person name="Sugiyama A."/>
            <person name="Sun R."/>
            <person name="Suzuki Y."/>
            <person name="Takenaka M."/>
            <person name="Takezawa D."/>
            <person name="Tomogane H."/>
            <person name="Tsuzuki M."/>
            <person name="Ueda T."/>
            <person name="Umeda M."/>
            <person name="Ward J.M."/>
            <person name="Watanabe Y."/>
            <person name="Yazaki K."/>
            <person name="Yokoyama R."/>
            <person name="Yoshitake Y."/>
            <person name="Yotsui I."/>
            <person name="Zachgo S."/>
            <person name="Schmutz J."/>
        </authorList>
    </citation>
    <scope>NUCLEOTIDE SEQUENCE [LARGE SCALE GENOMIC DNA]</scope>
    <source>
        <strain evidence="4">Tak-1</strain>
    </source>
</reference>
<keyword evidence="4" id="KW-1185">Reference proteome</keyword>
<dbReference type="Pfam" id="PF02518">
    <property type="entry name" value="HATPase_c"/>
    <property type="match status" value="1"/>
</dbReference>
<sequence length="668" mass="72047">MAAAAAAAVAACLPPVGLRNSAKKPRFSFMVQPQHQHPGGISCLPFVGFASIQSGPEQHGFSCSASRVTSMYRSVVDEQTEEIELPSSALAIAAAAASVSSAPFDFVTKIGDPKRLVSAPSEEFLALCAEQLSLCEKIVGAQTNLTVYVRTAESYATGQLEFFFAAGSSTNLASRNAEAYKEVLMLFDRSESQGSAGLVESALVNLEAVELPGLGALVLPLVKDMFLVGLLVAERHVVKVSLRTVKPGKLKPMRPSWPPKEKVVEPENQESNEETDSVSMNQGNIDLKHPALGTFSKEQQMETAKVARTLALACVMDQRAVLLQQSSWQKGVRIDHLLEQVRGPLMAVRTLGKMLLPHLKRGEISRDVLEDILVQGDRMSDVVQQIQKVLYLTNSGADFIQYDDIFLKDLNQQRVMPSGDVGVEDTRPSLSTRTSLERDGALQDISNNQRPLPTPALPSSFVRDEESPMPPLALAAPPQDEMRQCNVSEVLYQLVRAGSSLAQQKSQTLQLNSTTLPLIAAIEELALRQALSNLLEYSIQHTPAGGWIRADAARAPGGGVLVVIEDNGPDMGLVVQERVLGPLGSARVTRIGKGNTNNERSFEAGLKLIAAREALEQSGAVLNIRSPYLVDAPIGAGGTHVEIWLPAQAADSRLETDVLESQIDCTQQ</sequence>
<dbReference type="InterPro" id="IPR053334">
    <property type="entry name" value="Chloroplast_Sensor_Kinase"/>
</dbReference>
<dbReference type="AlphaFoldDB" id="A0A2R6WI51"/>